<feature type="domain" description="EamA" evidence="8">
    <location>
        <begin position="161"/>
        <end position="290"/>
    </location>
</feature>
<evidence type="ECO:0000256" key="1">
    <source>
        <dbReference type="ARBA" id="ARBA00004651"/>
    </source>
</evidence>
<keyword evidence="3" id="KW-1003">Cell membrane</keyword>
<dbReference type="PANTHER" id="PTHR32322">
    <property type="entry name" value="INNER MEMBRANE TRANSPORTER"/>
    <property type="match status" value="1"/>
</dbReference>
<evidence type="ECO:0000256" key="7">
    <source>
        <dbReference type="SAM" id="Phobius"/>
    </source>
</evidence>
<comment type="subcellular location">
    <subcellularLocation>
        <location evidence="1">Cell membrane</location>
        <topology evidence="1">Multi-pass membrane protein</topology>
    </subcellularLocation>
</comment>
<organism evidence="9 10">
    <name type="scientific">Fructobacillus evanidus</name>
    <dbReference type="NCBI Taxonomy" id="3064281"/>
    <lineage>
        <taxon>Bacteria</taxon>
        <taxon>Bacillati</taxon>
        <taxon>Bacillota</taxon>
        <taxon>Bacilli</taxon>
        <taxon>Lactobacillales</taxon>
        <taxon>Lactobacillaceae</taxon>
        <taxon>Fructobacillus</taxon>
    </lineage>
</organism>
<evidence type="ECO:0000256" key="4">
    <source>
        <dbReference type="ARBA" id="ARBA00022692"/>
    </source>
</evidence>
<comment type="similarity">
    <text evidence="2">Belongs to the EamA transporter family.</text>
</comment>
<feature type="transmembrane region" description="Helical" evidence="7">
    <location>
        <begin position="37"/>
        <end position="57"/>
    </location>
</feature>
<accession>A0ABM9MW41</accession>
<dbReference type="PANTHER" id="PTHR32322:SF18">
    <property type="entry name" value="S-ADENOSYLMETHIONINE_S-ADENOSYLHOMOCYSTEINE TRANSPORTER"/>
    <property type="match status" value="1"/>
</dbReference>
<evidence type="ECO:0000256" key="3">
    <source>
        <dbReference type="ARBA" id="ARBA00022475"/>
    </source>
</evidence>
<feature type="transmembrane region" description="Helical" evidence="7">
    <location>
        <begin position="77"/>
        <end position="96"/>
    </location>
</feature>
<proteinExistence type="inferred from homology"/>
<feature type="transmembrane region" description="Helical" evidence="7">
    <location>
        <begin position="9"/>
        <end position="31"/>
    </location>
</feature>
<evidence type="ECO:0000256" key="2">
    <source>
        <dbReference type="ARBA" id="ARBA00007362"/>
    </source>
</evidence>
<dbReference type="EMBL" id="CAUZMB010000005">
    <property type="protein sequence ID" value="CAK1244311.1"/>
    <property type="molecule type" value="Genomic_DNA"/>
</dbReference>
<sequence>MVEKKTGRGILYAVTGSVFWGASGTVAQALFANSQISPLWLVGVRLLLAGLLLLAWYGLASKQSLFAIWKNQRSATLLLLFAFLGMLPSQLSYFMAIHYGNAPTATVLQFLGPIFIILYLTVRSHVLPRRLDLISVIVALVGTFLLVTSGNLTKLSLAPLALFWGLAAGLSQASYTLLPKELLANFDGRLVVGWAMTLGSIPFLPILFSHPLKSISLVSGGQITFIVIFGTMLAYLFYINSLQDLQPATTGMLSSFEPLTATFLAVAFLGTSFTAIQVLGGLFVLSTIFLQSIPTKVS</sequence>
<feature type="transmembrane region" description="Helical" evidence="7">
    <location>
        <begin position="190"/>
        <end position="208"/>
    </location>
</feature>
<feature type="transmembrane region" description="Helical" evidence="7">
    <location>
        <begin position="102"/>
        <end position="121"/>
    </location>
</feature>
<dbReference type="InterPro" id="IPR050638">
    <property type="entry name" value="AA-Vitamin_Transporters"/>
</dbReference>
<keyword evidence="5 7" id="KW-1133">Transmembrane helix</keyword>
<feature type="transmembrane region" description="Helical" evidence="7">
    <location>
        <begin position="259"/>
        <end position="290"/>
    </location>
</feature>
<feature type="transmembrane region" description="Helical" evidence="7">
    <location>
        <begin position="133"/>
        <end position="152"/>
    </location>
</feature>
<feature type="transmembrane region" description="Helical" evidence="7">
    <location>
        <begin position="158"/>
        <end position="178"/>
    </location>
</feature>
<reference evidence="9 10" key="1">
    <citation type="submission" date="2023-10" db="EMBL/GenBank/DDBJ databases">
        <authorList>
            <person name="Botero Cardona J."/>
        </authorList>
    </citation>
    <scope>NUCLEOTIDE SEQUENCE [LARGE SCALE GENOMIC DNA]</scope>
    <source>
        <strain evidence="9 10">R-55214</strain>
    </source>
</reference>
<dbReference type="InterPro" id="IPR000620">
    <property type="entry name" value="EamA_dom"/>
</dbReference>
<evidence type="ECO:0000256" key="5">
    <source>
        <dbReference type="ARBA" id="ARBA00022989"/>
    </source>
</evidence>
<evidence type="ECO:0000313" key="9">
    <source>
        <dbReference type="EMBL" id="CAK1244311.1"/>
    </source>
</evidence>
<protein>
    <submittedName>
        <fullName evidence="9">Permease of the drug/metabolite transporter (DMT) superfamily (RhaT)</fullName>
    </submittedName>
</protein>
<feature type="transmembrane region" description="Helical" evidence="7">
    <location>
        <begin position="214"/>
        <end position="238"/>
    </location>
</feature>
<comment type="caution">
    <text evidence="9">The sequence shown here is derived from an EMBL/GenBank/DDBJ whole genome shotgun (WGS) entry which is preliminary data.</text>
</comment>
<evidence type="ECO:0000259" key="8">
    <source>
        <dbReference type="Pfam" id="PF00892"/>
    </source>
</evidence>
<feature type="domain" description="EamA" evidence="8">
    <location>
        <begin position="8"/>
        <end position="147"/>
    </location>
</feature>
<evidence type="ECO:0000313" key="10">
    <source>
        <dbReference type="Proteomes" id="UP001314166"/>
    </source>
</evidence>
<dbReference type="RefSeq" id="WP_338343841.1">
    <property type="nucleotide sequence ID" value="NZ_CAUZLH010000003.1"/>
</dbReference>
<evidence type="ECO:0000256" key="6">
    <source>
        <dbReference type="ARBA" id="ARBA00023136"/>
    </source>
</evidence>
<dbReference type="Proteomes" id="UP001314166">
    <property type="component" value="Unassembled WGS sequence"/>
</dbReference>
<name>A0ABM9MW41_9LACO</name>
<keyword evidence="6 7" id="KW-0472">Membrane</keyword>
<keyword evidence="4 7" id="KW-0812">Transmembrane</keyword>
<gene>
    <name evidence="9" type="ORF">R55214_HHFBAMCI_00973</name>
</gene>
<dbReference type="Pfam" id="PF00892">
    <property type="entry name" value="EamA"/>
    <property type="match status" value="2"/>
</dbReference>
<dbReference type="SUPFAM" id="SSF103481">
    <property type="entry name" value="Multidrug resistance efflux transporter EmrE"/>
    <property type="match status" value="2"/>
</dbReference>
<dbReference type="InterPro" id="IPR037185">
    <property type="entry name" value="EmrE-like"/>
</dbReference>
<keyword evidence="10" id="KW-1185">Reference proteome</keyword>